<keyword evidence="1" id="KW-0472">Membrane</keyword>
<dbReference type="InterPro" id="IPR043502">
    <property type="entry name" value="DNA/RNA_pol_sf"/>
</dbReference>
<protein>
    <recommendedName>
        <fullName evidence="4">Reverse transcriptase domain-containing protein</fullName>
    </recommendedName>
</protein>
<evidence type="ECO:0000256" key="1">
    <source>
        <dbReference type="SAM" id="Phobius"/>
    </source>
</evidence>
<dbReference type="SUPFAM" id="SSF56672">
    <property type="entry name" value="DNA/RNA polymerases"/>
    <property type="match status" value="1"/>
</dbReference>
<feature type="non-terminal residue" evidence="2">
    <location>
        <position position="388"/>
    </location>
</feature>
<name>A0A0D7AGL6_9AGAR</name>
<organism evidence="2 3">
    <name type="scientific">Fistulina hepatica ATCC 64428</name>
    <dbReference type="NCBI Taxonomy" id="1128425"/>
    <lineage>
        <taxon>Eukaryota</taxon>
        <taxon>Fungi</taxon>
        <taxon>Dikarya</taxon>
        <taxon>Basidiomycota</taxon>
        <taxon>Agaricomycotina</taxon>
        <taxon>Agaricomycetes</taxon>
        <taxon>Agaricomycetidae</taxon>
        <taxon>Agaricales</taxon>
        <taxon>Fistulinaceae</taxon>
        <taxon>Fistulina</taxon>
    </lineage>
</organism>
<keyword evidence="1" id="KW-1133">Transmembrane helix</keyword>
<dbReference type="EMBL" id="KN881731">
    <property type="protein sequence ID" value="KIY49036.1"/>
    <property type="molecule type" value="Genomic_DNA"/>
</dbReference>
<evidence type="ECO:0000313" key="2">
    <source>
        <dbReference type="EMBL" id="KIY49036.1"/>
    </source>
</evidence>
<evidence type="ECO:0008006" key="4">
    <source>
        <dbReference type="Google" id="ProtNLM"/>
    </source>
</evidence>
<gene>
    <name evidence="2" type="ORF">FISHEDRAFT_42179</name>
</gene>
<reference evidence="2 3" key="1">
    <citation type="journal article" date="2015" name="Fungal Genet. Biol.">
        <title>Evolution of novel wood decay mechanisms in Agaricales revealed by the genome sequences of Fistulina hepatica and Cylindrobasidium torrendii.</title>
        <authorList>
            <person name="Floudas D."/>
            <person name="Held B.W."/>
            <person name="Riley R."/>
            <person name="Nagy L.G."/>
            <person name="Koehler G."/>
            <person name="Ransdell A.S."/>
            <person name="Younus H."/>
            <person name="Chow J."/>
            <person name="Chiniquy J."/>
            <person name="Lipzen A."/>
            <person name="Tritt A."/>
            <person name="Sun H."/>
            <person name="Haridas S."/>
            <person name="LaButti K."/>
            <person name="Ohm R.A."/>
            <person name="Kues U."/>
            <person name="Blanchette R.A."/>
            <person name="Grigoriev I.V."/>
            <person name="Minto R.E."/>
            <person name="Hibbett D.S."/>
        </authorList>
    </citation>
    <scope>NUCLEOTIDE SEQUENCE [LARGE SCALE GENOMIC DNA]</scope>
    <source>
        <strain evidence="2 3">ATCC 64428</strain>
    </source>
</reference>
<dbReference type="Proteomes" id="UP000054144">
    <property type="component" value="Unassembled WGS sequence"/>
</dbReference>
<proteinExistence type="predicted"/>
<dbReference type="OrthoDB" id="3254233at2759"/>
<accession>A0A0D7AGL6</accession>
<sequence>MSRESVKRTKGQYTSEEKPRYARHLVWSDGIDHSVTSKVSLAEASITMSPLPEPPEEEYMNLTALDTIQDKPHLFRVDTAVNINRFEELLLDHPNPSLVASVSRGLRDGFWPWASHQGRDYPETYDNAEGRPALSDPAHIVFAREQFALEVEKHRFSKPFGPTLLPGMYGVPIWVVPKPHSDKLRLVVDHSAGIYSLNSMIPKSERTVHLDGLQQLGEALIRARREHGDKPLVIWKSDISEAYRLLPMNPLWQIKQTVVFDCKRHVDWRNNFGGGGSGRIWTTFFALVLWIALFIKFILDLFAYQVLFLQLLDELGVPHEKRKQGWGTSLIVIGFLVDTVTMTISMPDQSRLDLITVLRSFAVPRQRHHLREFQQLGAWINWALNVYP</sequence>
<keyword evidence="1" id="KW-0812">Transmembrane</keyword>
<feature type="transmembrane region" description="Helical" evidence="1">
    <location>
        <begin position="284"/>
        <end position="306"/>
    </location>
</feature>
<keyword evidence="3" id="KW-1185">Reference proteome</keyword>
<dbReference type="AlphaFoldDB" id="A0A0D7AGL6"/>
<feature type="transmembrane region" description="Helical" evidence="1">
    <location>
        <begin position="326"/>
        <end position="344"/>
    </location>
</feature>
<evidence type="ECO:0000313" key="3">
    <source>
        <dbReference type="Proteomes" id="UP000054144"/>
    </source>
</evidence>